<keyword evidence="7" id="KW-0675">Receptor</keyword>
<keyword evidence="13" id="KW-1185">Reference proteome</keyword>
<keyword evidence="8" id="KW-0325">Glycoprotein</keyword>
<keyword evidence="11" id="KW-0732">Signal</keyword>
<organism evidence="12 13">
    <name type="scientific">Pomacea canaliculata</name>
    <name type="common">Golden apple snail</name>
    <dbReference type="NCBI Taxonomy" id="400727"/>
    <lineage>
        <taxon>Eukaryota</taxon>
        <taxon>Metazoa</taxon>
        <taxon>Spiralia</taxon>
        <taxon>Lophotrochozoa</taxon>
        <taxon>Mollusca</taxon>
        <taxon>Gastropoda</taxon>
        <taxon>Caenogastropoda</taxon>
        <taxon>Architaenioglossa</taxon>
        <taxon>Ampullarioidea</taxon>
        <taxon>Ampullariidae</taxon>
        <taxon>Pomacea</taxon>
    </lineage>
</organism>
<keyword evidence="3" id="KW-0677">Repeat</keyword>
<feature type="disulfide bond" evidence="9">
    <location>
        <begin position="44"/>
        <end position="62"/>
    </location>
</feature>
<dbReference type="InterPro" id="IPR051221">
    <property type="entry name" value="LDLR-related"/>
</dbReference>
<dbReference type="STRING" id="400727.A0A2T7NVF6"/>
<feature type="region of interest" description="Disordered" evidence="10">
    <location>
        <begin position="110"/>
        <end position="133"/>
    </location>
</feature>
<comment type="subcellular location">
    <subcellularLocation>
        <location evidence="1">Membrane</location>
        <topology evidence="1">Single-pass membrane protein</topology>
    </subcellularLocation>
</comment>
<dbReference type="InterPro" id="IPR023415">
    <property type="entry name" value="LDLR_class-A_CS"/>
</dbReference>
<feature type="disulfide bond" evidence="9">
    <location>
        <begin position="37"/>
        <end position="49"/>
    </location>
</feature>
<dbReference type="PANTHER" id="PTHR22722:SF5">
    <property type="entry name" value="LOW-DENSITY LIPOPROTEIN RECEPTOR-RELATED PROTEIN 1B"/>
    <property type="match status" value="1"/>
</dbReference>
<evidence type="ECO:0000256" key="8">
    <source>
        <dbReference type="ARBA" id="ARBA00023180"/>
    </source>
</evidence>
<sequence>MFRIVVLTLFCAGLVAAGSKSKLKYKDQRVRRQEGECAVDQFKCSNGRCIQEEWVCDSDGDCADNSDEATPGCTSECTGPHKIKCKNGGCVPLEFRCDGDDDCGDQTDEQGCGESFGKRQRFGDCDSSTSNLR</sequence>
<evidence type="ECO:0000256" key="10">
    <source>
        <dbReference type="SAM" id="MobiDB-lite"/>
    </source>
</evidence>
<evidence type="ECO:0000313" key="13">
    <source>
        <dbReference type="Proteomes" id="UP000245119"/>
    </source>
</evidence>
<feature type="disulfide bond" evidence="9">
    <location>
        <begin position="85"/>
        <end position="103"/>
    </location>
</feature>
<dbReference type="GO" id="GO:0005886">
    <property type="term" value="C:plasma membrane"/>
    <property type="evidence" value="ECO:0007669"/>
    <property type="project" value="TreeGrafter"/>
</dbReference>
<dbReference type="CDD" id="cd00112">
    <property type="entry name" value="LDLa"/>
    <property type="match status" value="1"/>
</dbReference>
<dbReference type="SUPFAM" id="SSF57424">
    <property type="entry name" value="LDL receptor-like module"/>
    <property type="match status" value="2"/>
</dbReference>
<keyword evidence="2" id="KW-0812">Transmembrane</keyword>
<dbReference type="Pfam" id="PF00057">
    <property type="entry name" value="Ldl_recept_a"/>
    <property type="match status" value="2"/>
</dbReference>
<dbReference type="PRINTS" id="PR00261">
    <property type="entry name" value="LDLRECEPTOR"/>
</dbReference>
<dbReference type="GO" id="GO:0005041">
    <property type="term" value="F:low-density lipoprotein particle receptor activity"/>
    <property type="evidence" value="ECO:0007669"/>
    <property type="project" value="TreeGrafter"/>
</dbReference>
<evidence type="ECO:0000256" key="5">
    <source>
        <dbReference type="ARBA" id="ARBA00023136"/>
    </source>
</evidence>
<protein>
    <submittedName>
        <fullName evidence="12">Uncharacterized protein</fullName>
    </submittedName>
</protein>
<evidence type="ECO:0000256" key="1">
    <source>
        <dbReference type="ARBA" id="ARBA00004167"/>
    </source>
</evidence>
<evidence type="ECO:0000256" key="11">
    <source>
        <dbReference type="SAM" id="SignalP"/>
    </source>
</evidence>
<dbReference type="EMBL" id="PZQS01000009">
    <property type="protein sequence ID" value="PVD25151.1"/>
    <property type="molecule type" value="Genomic_DNA"/>
</dbReference>
<dbReference type="InterPro" id="IPR002172">
    <property type="entry name" value="LDrepeatLR_classA_rpt"/>
</dbReference>
<dbReference type="FunFam" id="4.10.400.10:FF:000004">
    <property type="entry name" value="Low-density lipoprotein receptor-related protein 1"/>
    <property type="match status" value="1"/>
</dbReference>
<dbReference type="GO" id="GO:0043235">
    <property type="term" value="C:receptor complex"/>
    <property type="evidence" value="ECO:0007669"/>
    <property type="project" value="TreeGrafter"/>
</dbReference>
<proteinExistence type="predicted"/>
<keyword evidence="5" id="KW-0472">Membrane</keyword>
<dbReference type="SMART" id="SM00192">
    <property type="entry name" value="LDLa"/>
    <property type="match status" value="2"/>
</dbReference>
<dbReference type="PROSITE" id="PS50068">
    <property type="entry name" value="LDLRA_2"/>
    <property type="match status" value="2"/>
</dbReference>
<keyword evidence="4" id="KW-1133">Transmembrane helix</keyword>
<gene>
    <name evidence="12" type="ORF">C0Q70_15649</name>
</gene>
<name>A0A2T7NVF6_POMCA</name>
<evidence type="ECO:0000256" key="7">
    <source>
        <dbReference type="ARBA" id="ARBA00023170"/>
    </source>
</evidence>
<dbReference type="PROSITE" id="PS01209">
    <property type="entry name" value="LDLRA_1"/>
    <property type="match status" value="2"/>
</dbReference>
<comment type="caution">
    <text evidence="12">The sequence shown here is derived from an EMBL/GenBank/DDBJ whole genome shotgun (WGS) entry which is preliminary data.</text>
</comment>
<accession>A0A2T7NVF6</accession>
<evidence type="ECO:0000256" key="9">
    <source>
        <dbReference type="PROSITE-ProRule" id="PRU00124"/>
    </source>
</evidence>
<feature type="chain" id="PRO_5015723385" evidence="11">
    <location>
        <begin position="18"/>
        <end position="133"/>
    </location>
</feature>
<feature type="signal peptide" evidence="11">
    <location>
        <begin position="1"/>
        <end position="17"/>
    </location>
</feature>
<feature type="disulfide bond" evidence="9">
    <location>
        <begin position="97"/>
        <end position="112"/>
    </location>
</feature>
<dbReference type="PANTHER" id="PTHR22722">
    <property type="entry name" value="LOW-DENSITY LIPOPROTEIN RECEPTOR-RELATED PROTEIN 2-RELATED"/>
    <property type="match status" value="1"/>
</dbReference>
<reference evidence="12 13" key="1">
    <citation type="submission" date="2018-04" db="EMBL/GenBank/DDBJ databases">
        <title>The genome of golden apple snail Pomacea canaliculata provides insight into stress tolerance and invasive adaptation.</title>
        <authorList>
            <person name="Liu C."/>
            <person name="Liu B."/>
            <person name="Ren Y."/>
            <person name="Zhang Y."/>
            <person name="Wang H."/>
            <person name="Li S."/>
            <person name="Jiang F."/>
            <person name="Yin L."/>
            <person name="Zhang G."/>
            <person name="Qian W."/>
            <person name="Fan W."/>
        </authorList>
    </citation>
    <scope>NUCLEOTIDE SEQUENCE [LARGE SCALE GENOMIC DNA]</scope>
    <source>
        <strain evidence="12">SZHN2017</strain>
        <tissue evidence="12">Muscle</tissue>
    </source>
</reference>
<evidence type="ECO:0000256" key="3">
    <source>
        <dbReference type="ARBA" id="ARBA00022737"/>
    </source>
</evidence>
<evidence type="ECO:0000313" key="12">
    <source>
        <dbReference type="EMBL" id="PVD25151.1"/>
    </source>
</evidence>
<evidence type="ECO:0000256" key="4">
    <source>
        <dbReference type="ARBA" id="ARBA00022989"/>
    </source>
</evidence>
<keyword evidence="6 9" id="KW-1015">Disulfide bond</keyword>
<dbReference type="InterPro" id="IPR036055">
    <property type="entry name" value="LDL_receptor-like_sf"/>
</dbReference>
<comment type="caution">
    <text evidence="9">Lacks conserved residue(s) required for the propagation of feature annotation.</text>
</comment>
<dbReference type="Proteomes" id="UP000245119">
    <property type="component" value="Linkage Group LG9"/>
</dbReference>
<evidence type="ECO:0000256" key="2">
    <source>
        <dbReference type="ARBA" id="ARBA00022692"/>
    </source>
</evidence>
<dbReference type="Gene3D" id="4.10.400.10">
    <property type="entry name" value="Low-density Lipoprotein Receptor"/>
    <property type="match status" value="2"/>
</dbReference>
<evidence type="ECO:0000256" key="6">
    <source>
        <dbReference type="ARBA" id="ARBA00023157"/>
    </source>
</evidence>
<dbReference type="OrthoDB" id="19606at2759"/>
<dbReference type="AlphaFoldDB" id="A0A2T7NVF6"/>